<gene>
    <name evidence="2" type="ORF">OS493_000207</name>
</gene>
<feature type="compositionally biased region" description="Basic and acidic residues" evidence="1">
    <location>
        <begin position="298"/>
        <end position="312"/>
    </location>
</feature>
<accession>A0A9X0A6P9</accession>
<sequence length="409" mass="45602">MPQDLNSTNTCIAHRDSKSNSKLSIASRTAVVIPSEASSEHNCGLRLQDVQRSYLQRIKSRSNRKNESKKKTKPPGLTLLEILCADFENGILLTKRTGNQSDSSLGYKSAHKTGLREKPLLSDSDKSLKSEGNKESSIRSHSSQDESRHETEISDAEKILNNSVSRSKSVSFEALNSDNSLKTLSLSTMGLSSLENIPLQDRSAQNLNWTSRDSMNNFDLGEIGKGLQTAGQSDEGNSLGEMAGKRSASSCIATRNEESISSNHTCLESSLEAQTSDNCRFVHYKEGRKVTRKKGKKQSSDVDKNNGKEKLNRTISSDVKLFQVPQTSQRRKSQEEIDQETRQKMDQFFARVERTKSFQTSRPRWRCSSGVERSARKTTFVEPGGKRPHGGKKGPGYHRAQPWPTQVWS</sequence>
<reference evidence="2" key="1">
    <citation type="submission" date="2023-01" db="EMBL/GenBank/DDBJ databases">
        <title>Genome assembly of the deep-sea coral Lophelia pertusa.</title>
        <authorList>
            <person name="Herrera S."/>
            <person name="Cordes E."/>
        </authorList>
    </citation>
    <scope>NUCLEOTIDE SEQUENCE</scope>
    <source>
        <strain evidence="2">USNM1676648</strain>
        <tissue evidence="2">Polyp</tissue>
    </source>
</reference>
<dbReference type="OrthoDB" id="5982589at2759"/>
<protein>
    <submittedName>
        <fullName evidence="2">Uncharacterized protein</fullName>
    </submittedName>
</protein>
<feature type="region of interest" description="Disordered" evidence="1">
    <location>
        <begin position="98"/>
        <end position="160"/>
    </location>
</feature>
<feature type="region of interest" description="Disordered" evidence="1">
    <location>
        <begin position="1"/>
        <end position="26"/>
    </location>
</feature>
<feature type="region of interest" description="Disordered" evidence="1">
    <location>
        <begin position="323"/>
        <end position="342"/>
    </location>
</feature>
<feature type="region of interest" description="Disordered" evidence="1">
    <location>
        <begin position="287"/>
        <end position="312"/>
    </location>
</feature>
<dbReference type="EMBL" id="MU825396">
    <property type="protein sequence ID" value="KAJ7394398.1"/>
    <property type="molecule type" value="Genomic_DNA"/>
</dbReference>
<organism evidence="2 3">
    <name type="scientific">Desmophyllum pertusum</name>
    <dbReference type="NCBI Taxonomy" id="174260"/>
    <lineage>
        <taxon>Eukaryota</taxon>
        <taxon>Metazoa</taxon>
        <taxon>Cnidaria</taxon>
        <taxon>Anthozoa</taxon>
        <taxon>Hexacorallia</taxon>
        <taxon>Scleractinia</taxon>
        <taxon>Caryophylliina</taxon>
        <taxon>Caryophylliidae</taxon>
        <taxon>Desmophyllum</taxon>
    </lineage>
</organism>
<feature type="compositionally biased region" description="Basic and acidic residues" evidence="1">
    <location>
        <begin position="114"/>
        <end position="158"/>
    </location>
</feature>
<dbReference type="AlphaFoldDB" id="A0A9X0A6P9"/>
<feature type="compositionally biased region" description="Polar residues" evidence="1">
    <location>
        <begin position="1"/>
        <end position="11"/>
    </location>
</feature>
<dbReference type="Proteomes" id="UP001163046">
    <property type="component" value="Unassembled WGS sequence"/>
</dbReference>
<feature type="compositionally biased region" description="Basic and acidic residues" evidence="1">
    <location>
        <begin position="332"/>
        <end position="342"/>
    </location>
</feature>
<evidence type="ECO:0000256" key="1">
    <source>
        <dbReference type="SAM" id="MobiDB-lite"/>
    </source>
</evidence>
<keyword evidence="3" id="KW-1185">Reference proteome</keyword>
<proteinExistence type="predicted"/>
<comment type="caution">
    <text evidence="2">The sequence shown here is derived from an EMBL/GenBank/DDBJ whole genome shotgun (WGS) entry which is preliminary data.</text>
</comment>
<feature type="compositionally biased region" description="Basic residues" evidence="1">
    <location>
        <begin position="386"/>
        <end position="396"/>
    </location>
</feature>
<feature type="region of interest" description="Disordered" evidence="1">
    <location>
        <begin position="355"/>
        <end position="409"/>
    </location>
</feature>
<name>A0A9X0A6P9_9CNID</name>
<evidence type="ECO:0000313" key="3">
    <source>
        <dbReference type="Proteomes" id="UP001163046"/>
    </source>
</evidence>
<evidence type="ECO:0000313" key="2">
    <source>
        <dbReference type="EMBL" id="KAJ7394398.1"/>
    </source>
</evidence>